<evidence type="ECO:0000313" key="2">
    <source>
        <dbReference type="EMBL" id="PRP82887.1"/>
    </source>
</evidence>
<comment type="caution">
    <text evidence="2">The sequence shown here is derived from an EMBL/GenBank/DDBJ whole genome shotgun (WGS) entry which is preliminary data.</text>
</comment>
<evidence type="ECO:0000256" key="1">
    <source>
        <dbReference type="SAM" id="MobiDB-lite"/>
    </source>
</evidence>
<accession>A0A2P6NFZ7</accession>
<protein>
    <submittedName>
        <fullName evidence="2">Uncharacterized protein</fullName>
    </submittedName>
</protein>
<reference evidence="2 3" key="1">
    <citation type="journal article" date="2018" name="Genome Biol. Evol.">
        <title>Multiple Roots of Fruiting Body Formation in Amoebozoa.</title>
        <authorList>
            <person name="Hillmann F."/>
            <person name="Forbes G."/>
            <person name="Novohradska S."/>
            <person name="Ferling I."/>
            <person name="Riege K."/>
            <person name="Groth M."/>
            <person name="Westermann M."/>
            <person name="Marz M."/>
            <person name="Spaller T."/>
            <person name="Winckler T."/>
            <person name="Schaap P."/>
            <person name="Glockner G."/>
        </authorList>
    </citation>
    <scope>NUCLEOTIDE SEQUENCE [LARGE SCALE GENOMIC DNA]</scope>
    <source>
        <strain evidence="2 3">Jena</strain>
    </source>
</reference>
<dbReference type="Proteomes" id="UP000241769">
    <property type="component" value="Unassembled WGS sequence"/>
</dbReference>
<feature type="region of interest" description="Disordered" evidence="1">
    <location>
        <begin position="279"/>
        <end position="335"/>
    </location>
</feature>
<dbReference type="InParanoid" id="A0A2P6NFZ7"/>
<sequence length="335" mass="39546">MTIKRVREETTPSWMIAHAKLTAEWSHQRPLPTSDPFFKRDPLEQQYTGSLMFRTLDKREKTRDFLQTIEEEIAGKNMEASVDRPEKFPEQLSEQFGPLLLEDTIALFRLRSAVGSSVQFRCQQSSSVMKSGDPRDLYFSEVRHRRFQHQRISPRRTMILRVETVDGNQMNQLNPFTSQWWRNTLKTLQKMKTPPSPFVAFQPTPANTERQKMERARENLHLCHVLKKHHVNSAVARVCLWKDYLDSENETPNVIELKDGRWEREKARLTLMYQQVDDFELEEDTDTEEEQEPTVQTRRQSSTDHRSSSRPKHPGKRTDDHNQLMKHAATRSFPR</sequence>
<organism evidence="2 3">
    <name type="scientific">Planoprotostelium fungivorum</name>
    <dbReference type="NCBI Taxonomy" id="1890364"/>
    <lineage>
        <taxon>Eukaryota</taxon>
        <taxon>Amoebozoa</taxon>
        <taxon>Evosea</taxon>
        <taxon>Variosea</taxon>
        <taxon>Cavosteliida</taxon>
        <taxon>Cavosteliaceae</taxon>
        <taxon>Planoprotostelium</taxon>
    </lineage>
</organism>
<keyword evidence="3" id="KW-1185">Reference proteome</keyword>
<evidence type="ECO:0000313" key="3">
    <source>
        <dbReference type="Proteomes" id="UP000241769"/>
    </source>
</evidence>
<dbReference type="EMBL" id="MDYQ01000094">
    <property type="protein sequence ID" value="PRP82887.1"/>
    <property type="molecule type" value="Genomic_DNA"/>
</dbReference>
<gene>
    <name evidence="2" type="ORF">PROFUN_04750</name>
</gene>
<name>A0A2P6NFZ7_9EUKA</name>
<proteinExistence type="predicted"/>
<feature type="compositionally biased region" description="Acidic residues" evidence="1">
    <location>
        <begin position="279"/>
        <end position="292"/>
    </location>
</feature>
<dbReference type="AlphaFoldDB" id="A0A2P6NFZ7"/>